<name>A5AL92_VITVI</name>
<organism evidence="1">
    <name type="scientific">Vitis vinifera</name>
    <name type="common">Grape</name>
    <dbReference type="NCBI Taxonomy" id="29760"/>
    <lineage>
        <taxon>Eukaryota</taxon>
        <taxon>Viridiplantae</taxon>
        <taxon>Streptophyta</taxon>
        <taxon>Embryophyta</taxon>
        <taxon>Tracheophyta</taxon>
        <taxon>Spermatophyta</taxon>
        <taxon>Magnoliopsida</taxon>
        <taxon>eudicotyledons</taxon>
        <taxon>Gunneridae</taxon>
        <taxon>Pentapetalae</taxon>
        <taxon>rosids</taxon>
        <taxon>Vitales</taxon>
        <taxon>Vitaceae</taxon>
        <taxon>Viteae</taxon>
        <taxon>Vitis</taxon>
    </lineage>
</organism>
<protein>
    <submittedName>
        <fullName evidence="1">Uncharacterized protein</fullName>
    </submittedName>
</protein>
<reference evidence="1" key="1">
    <citation type="journal article" date="2007" name="PLoS ONE">
        <title>The first genome sequence of an elite grapevine cultivar (Pinot noir Vitis vinifera L.): coping with a highly heterozygous genome.</title>
        <authorList>
            <person name="Velasco R."/>
            <person name="Zharkikh A."/>
            <person name="Troggio M."/>
            <person name="Cartwright D.A."/>
            <person name="Cestaro A."/>
            <person name="Pruss D."/>
            <person name="Pindo M."/>
            <person name="FitzGerald L.M."/>
            <person name="Vezzulli S."/>
            <person name="Reid J."/>
            <person name="Malacarne G."/>
            <person name="Iliev D."/>
            <person name="Coppola G."/>
            <person name="Wardell B."/>
            <person name="Micheletti D."/>
            <person name="Macalma T."/>
            <person name="Facci M."/>
            <person name="Mitchell J.T."/>
            <person name="Perazzolli M."/>
            <person name="Eldredge G."/>
            <person name="Gatto P."/>
            <person name="Oyzerski R."/>
            <person name="Moretto M."/>
            <person name="Gutin N."/>
            <person name="Stefanini M."/>
            <person name="Chen Y."/>
            <person name="Segala C."/>
            <person name="Davenport C."/>
            <person name="Dematte L."/>
            <person name="Mraz A."/>
            <person name="Battilana J."/>
            <person name="Stormo K."/>
            <person name="Costa F."/>
            <person name="Tao Q."/>
            <person name="Si-Ammour A."/>
            <person name="Harkins T."/>
            <person name="Lackey A."/>
            <person name="Perbost C."/>
            <person name="Taillon B."/>
            <person name="Stella A."/>
            <person name="Solovyev V."/>
            <person name="Fawcett J.A."/>
            <person name="Sterck L."/>
            <person name="Vandepoele K."/>
            <person name="Grando S.M."/>
            <person name="Toppo S."/>
            <person name="Moser C."/>
            <person name="Lanchbury J."/>
            <person name="Bogden R."/>
            <person name="Skolnick M."/>
            <person name="Sgaramella V."/>
            <person name="Bhatnagar S.K."/>
            <person name="Fontana P."/>
            <person name="Gutin A."/>
            <person name="Van de Peer Y."/>
            <person name="Salamini F."/>
            <person name="Viola R."/>
        </authorList>
    </citation>
    <scope>NUCLEOTIDE SEQUENCE</scope>
</reference>
<evidence type="ECO:0000313" key="1">
    <source>
        <dbReference type="EMBL" id="CAN82304.1"/>
    </source>
</evidence>
<accession>A5AL92</accession>
<dbReference type="EMBL" id="AM429389">
    <property type="protein sequence ID" value="CAN82304.1"/>
    <property type="molecule type" value="Genomic_DNA"/>
</dbReference>
<dbReference type="AlphaFoldDB" id="A5AL92"/>
<gene>
    <name evidence="1" type="ORF">VITISV_013934</name>
</gene>
<proteinExistence type="predicted"/>
<sequence length="86" mass="9975">MVRKRYINQLAFFRYQEVTRRSPFLLRAKVMGCGPWLLVVIACKTCFTLIDHPEDLYPDGSCLLSGCVVETIRMCTLCQRRLLFLG</sequence>